<accession>A0A0C9VD71</accession>
<sequence>MRPENVPRKYVDLIRQTSNNWGIWDPSNAPKVGSYGQVNYDTGEMEVEGNVYDPEFQQYVDEVDGRMKMTDYPPVWSEVKQDVAMASLGVRRGELKPGPDAPPGVATASLKGHWTFQKGRCGGLLVLYQPREESLPADDVLEELYKIPLLKDKLLITNVTHCPAYSLYVSGKDGETLSLALKGSREAGSEEPDSGLEWWVDPERERPSLRTECSMAGDYCFTPLFDLRRKLPLIRRLMRDSPPPDPKAEGFWCGTSQPWQPLDEDGEEDPVYDYDDMTGTSILLWA</sequence>
<dbReference type="Proteomes" id="UP000053820">
    <property type="component" value="Unassembled WGS sequence"/>
</dbReference>
<reference evidence="1 2" key="1">
    <citation type="submission" date="2014-04" db="EMBL/GenBank/DDBJ databases">
        <title>Evolutionary Origins and Diversification of the Mycorrhizal Mutualists.</title>
        <authorList>
            <consortium name="DOE Joint Genome Institute"/>
            <consortium name="Mycorrhizal Genomics Consortium"/>
            <person name="Kohler A."/>
            <person name="Kuo A."/>
            <person name="Nagy L.G."/>
            <person name="Floudas D."/>
            <person name="Copeland A."/>
            <person name="Barry K.W."/>
            <person name="Cichocki N."/>
            <person name="Veneault-Fourrey C."/>
            <person name="LaButti K."/>
            <person name="Lindquist E.A."/>
            <person name="Lipzen A."/>
            <person name="Lundell T."/>
            <person name="Morin E."/>
            <person name="Murat C."/>
            <person name="Riley R."/>
            <person name="Ohm R."/>
            <person name="Sun H."/>
            <person name="Tunlid A."/>
            <person name="Henrissat B."/>
            <person name="Grigoriev I.V."/>
            <person name="Hibbett D.S."/>
            <person name="Martin F."/>
        </authorList>
    </citation>
    <scope>NUCLEOTIDE SEQUENCE [LARGE SCALE GENOMIC DNA]</scope>
    <source>
        <strain evidence="1 2">MD-312</strain>
    </source>
</reference>
<dbReference type="OrthoDB" id="3255261at2759"/>
<organism evidence="1 2">
    <name type="scientific">Hydnomerulius pinastri MD-312</name>
    <dbReference type="NCBI Taxonomy" id="994086"/>
    <lineage>
        <taxon>Eukaryota</taxon>
        <taxon>Fungi</taxon>
        <taxon>Dikarya</taxon>
        <taxon>Basidiomycota</taxon>
        <taxon>Agaricomycotina</taxon>
        <taxon>Agaricomycetes</taxon>
        <taxon>Agaricomycetidae</taxon>
        <taxon>Boletales</taxon>
        <taxon>Boletales incertae sedis</taxon>
        <taxon>Leucogyrophana</taxon>
    </lineage>
</organism>
<dbReference type="EMBL" id="KN839850">
    <property type="protein sequence ID" value="KIJ63519.1"/>
    <property type="molecule type" value="Genomic_DNA"/>
</dbReference>
<protein>
    <submittedName>
        <fullName evidence="1">Unplaced genomic scaffold scaffold_16, whole genome shotgun sequence</fullName>
    </submittedName>
</protein>
<dbReference type="AlphaFoldDB" id="A0A0C9VD71"/>
<evidence type="ECO:0000313" key="2">
    <source>
        <dbReference type="Proteomes" id="UP000053820"/>
    </source>
</evidence>
<proteinExistence type="predicted"/>
<keyword evidence="2" id="KW-1185">Reference proteome</keyword>
<gene>
    <name evidence="1" type="ORF">HYDPIDRAFT_112945</name>
</gene>
<evidence type="ECO:0000313" key="1">
    <source>
        <dbReference type="EMBL" id="KIJ63519.1"/>
    </source>
</evidence>
<dbReference type="HOGENOM" id="CLU_066679_1_0_1"/>
<name>A0A0C9VD71_9AGAM</name>